<feature type="non-terminal residue" evidence="1">
    <location>
        <position position="239"/>
    </location>
</feature>
<proteinExistence type="predicted"/>
<gene>
    <name evidence="1" type="primary">MT3B</name>
    <name evidence="1" type="ORF">CM83_5353</name>
</gene>
<feature type="non-terminal residue" evidence="1">
    <location>
        <position position="1"/>
    </location>
</feature>
<organism evidence="1">
    <name type="scientific">Lygus hesperus</name>
    <name type="common">Western plant bug</name>
    <dbReference type="NCBI Taxonomy" id="30085"/>
    <lineage>
        <taxon>Eukaryota</taxon>
        <taxon>Metazoa</taxon>
        <taxon>Ecdysozoa</taxon>
        <taxon>Arthropoda</taxon>
        <taxon>Hexapoda</taxon>
        <taxon>Insecta</taxon>
        <taxon>Pterygota</taxon>
        <taxon>Neoptera</taxon>
        <taxon>Paraneoptera</taxon>
        <taxon>Hemiptera</taxon>
        <taxon>Heteroptera</taxon>
        <taxon>Panheteroptera</taxon>
        <taxon>Cimicomorpha</taxon>
        <taxon>Miridae</taxon>
        <taxon>Mirini</taxon>
        <taxon>Lygus</taxon>
    </lineage>
</organism>
<dbReference type="AlphaFoldDB" id="A0A0A9WC28"/>
<evidence type="ECO:0000313" key="1">
    <source>
        <dbReference type="EMBL" id="JAG04946.1"/>
    </source>
</evidence>
<sequence length="239" mass="26392">HAVLVAEEYDSVVITGEDIDLLVLLNAIGFSKKNVYFHKSGKGNTPTVLYSSHSFKHEPQDILFLHAVSGCDTTSAPFGIGKKKVIQTYLRNPGLSNMLEIFKDPEASPTQIAQVGEMFLVNLYGGTIEQDNLDDLRYRIFTTAVAKPKCHLARLPPTRDAAKYHSFRTYQQVQTWMGSHGVNEKLPSAWEWKMTKRGVVPITTTMDAAPEQLLHIISCKCTTGCATAGCSCRKAGLLC</sequence>
<protein>
    <submittedName>
        <fullName evidence="1">Metallothionein-like protein 3B</fullName>
    </submittedName>
</protein>
<dbReference type="PANTHER" id="PTHR46704:SF1">
    <property type="entry name" value="TELOMERE LENGTH REGULATION PROTEIN TEL2 HOMOLOG"/>
    <property type="match status" value="1"/>
</dbReference>
<name>A0A0A9WC28_LYGHE</name>
<dbReference type="EMBL" id="GBHO01038658">
    <property type="protein sequence ID" value="JAG04946.1"/>
    <property type="molecule type" value="Transcribed_RNA"/>
</dbReference>
<reference evidence="1" key="1">
    <citation type="journal article" date="2014" name="PLoS ONE">
        <title>Transcriptome-Based Identification of ABC Transporters in the Western Tarnished Plant Bug Lygus hesperus.</title>
        <authorList>
            <person name="Hull J.J."/>
            <person name="Chaney K."/>
            <person name="Geib S.M."/>
            <person name="Fabrick J.A."/>
            <person name="Brent C.S."/>
            <person name="Walsh D."/>
            <person name="Lavine L.C."/>
        </authorList>
    </citation>
    <scope>NUCLEOTIDE SEQUENCE</scope>
</reference>
<accession>A0A0A9WC28</accession>
<reference evidence="1" key="2">
    <citation type="submission" date="2014-07" db="EMBL/GenBank/DDBJ databases">
        <authorList>
            <person name="Hull J."/>
        </authorList>
    </citation>
    <scope>NUCLEOTIDE SEQUENCE</scope>
</reference>
<dbReference type="PANTHER" id="PTHR46704">
    <property type="entry name" value="CXC DOMAIN-CONTAINING PROTEIN-RELATED"/>
    <property type="match status" value="1"/>
</dbReference>